<dbReference type="AlphaFoldDB" id="A0A7S4RBQ4"/>
<evidence type="ECO:0000313" key="2">
    <source>
        <dbReference type="EMBL" id="CAE4609233.1"/>
    </source>
</evidence>
<accession>A0A7S4RBQ4</accession>
<dbReference type="SUPFAM" id="SSF52087">
    <property type="entry name" value="CRAL/TRIO domain"/>
    <property type="match status" value="1"/>
</dbReference>
<dbReference type="InterPro" id="IPR036865">
    <property type="entry name" value="CRAL-TRIO_dom_sf"/>
</dbReference>
<evidence type="ECO:0000259" key="1">
    <source>
        <dbReference type="PROSITE" id="PS50191"/>
    </source>
</evidence>
<dbReference type="Pfam" id="PF00650">
    <property type="entry name" value="CRAL_TRIO"/>
    <property type="match status" value="1"/>
</dbReference>
<feature type="domain" description="CRAL-TRIO" evidence="1">
    <location>
        <begin position="124"/>
        <end position="271"/>
    </location>
</feature>
<dbReference type="SUPFAM" id="SSF46938">
    <property type="entry name" value="CRAL/TRIO N-terminal domain"/>
    <property type="match status" value="1"/>
</dbReference>
<gene>
    <name evidence="2" type="ORF">AMON00008_LOCUS32957</name>
</gene>
<dbReference type="EMBL" id="HBNR01047285">
    <property type="protein sequence ID" value="CAE4609233.1"/>
    <property type="molecule type" value="Transcribed_RNA"/>
</dbReference>
<dbReference type="PANTHER" id="PTHR45824">
    <property type="entry name" value="GH16843P"/>
    <property type="match status" value="1"/>
</dbReference>
<dbReference type="CDD" id="cd00170">
    <property type="entry name" value="SEC14"/>
    <property type="match status" value="1"/>
</dbReference>
<proteinExistence type="predicted"/>
<dbReference type="PROSITE" id="PS50191">
    <property type="entry name" value="CRAL_TRIO"/>
    <property type="match status" value="1"/>
</dbReference>
<sequence length="289" mass="32593">MESTDAWNSDVTHCLNEDEAYCAGKNFSDTRPSRLEAEKEVFAEDDPRLLQTVELARQLLPRQDITQWQLVWCTTANVARYLRGRDGDPYQASKILAQSLQWRQDFEEVLSGQREPRWQGDLRVVARGAGGHPIIYGCCRHMTAKKNSSDAVDHLVAVLEAWHRSLRQGATQGDILLDCRGFSLWESFQPALMIALLRAIQQPFRDCLRSAIIVDAPRSFEVVWRSATPLMKPATRLKIQFRSCEAAVELLHAVHGAQAARKVEGIMRLNRTAAEGCKPVKLPSEIDDA</sequence>
<name>A0A7S4RBQ4_9DINO</name>
<dbReference type="InterPro" id="IPR036273">
    <property type="entry name" value="CRAL/TRIO_N_dom_sf"/>
</dbReference>
<dbReference type="InterPro" id="IPR052578">
    <property type="entry name" value="PI_Transfer_CRAL-TRIO"/>
</dbReference>
<organism evidence="2">
    <name type="scientific">Alexandrium monilatum</name>
    <dbReference type="NCBI Taxonomy" id="311494"/>
    <lineage>
        <taxon>Eukaryota</taxon>
        <taxon>Sar</taxon>
        <taxon>Alveolata</taxon>
        <taxon>Dinophyceae</taxon>
        <taxon>Gonyaulacales</taxon>
        <taxon>Pyrocystaceae</taxon>
        <taxon>Alexandrium</taxon>
    </lineage>
</organism>
<dbReference type="InterPro" id="IPR001251">
    <property type="entry name" value="CRAL-TRIO_dom"/>
</dbReference>
<protein>
    <recommendedName>
        <fullName evidence="1">CRAL-TRIO domain-containing protein</fullName>
    </recommendedName>
</protein>
<reference evidence="2" key="1">
    <citation type="submission" date="2021-01" db="EMBL/GenBank/DDBJ databases">
        <authorList>
            <person name="Corre E."/>
            <person name="Pelletier E."/>
            <person name="Niang G."/>
            <person name="Scheremetjew M."/>
            <person name="Finn R."/>
            <person name="Kale V."/>
            <person name="Holt S."/>
            <person name="Cochrane G."/>
            <person name="Meng A."/>
            <person name="Brown T."/>
            <person name="Cohen L."/>
        </authorList>
    </citation>
    <scope>NUCLEOTIDE SEQUENCE</scope>
    <source>
        <strain evidence="2">CCMP3105</strain>
    </source>
</reference>
<dbReference type="Gene3D" id="3.40.525.10">
    <property type="entry name" value="CRAL-TRIO lipid binding domain"/>
    <property type="match status" value="1"/>
</dbReference>
<dbReference type="GO" id="GO:0008526">
    <property type="term" value="F:phosphatidylinositol transfer activity"/>
    <property type="evidence" value="ECO:0007669"/>
    <property type="project" value="TreeGrafter"/>
</dbReference>
<dbReference type="PANTHER" id="PTHR45824:SF29">
    <property type="entry name" value="GH16843P"/>
    <property type="match status" value="1"/>
</dbReference>